<dbReference type="HOGENOM" id="CLU_3142245_0_0_6"/>
<name>A0A0K0GIH3_XANOP</name>
<dbReference type="EMBL" id="CP000967">
    <property type="protein sequence ID" value="ACD58060.1"/>
    <property type="molecule type" value="Genomic_DNA"/>
</dbReference>
<gene>
    <name evidence="1" type="ordered locus">PXO_04794</name>
</gene>
<reference evidence="1 2" key="1">
    <citation type="journal article" date="2008" name="BMC Genomics">
        <title>Genome sequence and rapid evolution of the rice pathogen Xanthomonas oryzae pv. oryzae PXO99A.</title>
        <authorList>
            <person name="Salzberg S.L."/>
            <person name="Sommer D.D."/>
            <person name="Schatz M.C."/>
            <person name="Phillippy A.M."/>
            <person name="Rabinowicz P.D."/>
            <person name="Tsuge S."/>
            <person name="Furutani A."/>
            <person name="Ochiai H."/>
            <person name="Delcher A.L."/>
            <person name="Kelley D."/>
            <person name="Madupu R."/>
            <person name="Puiu D."/>
            <person name="Radune D."/>
            <person name="Shumway M."/>
            <person name="Trapnell C."/>
            <person name="Aparna G."/>
            <person name="Jha G."/>
            <person name="Pandey A."/>
            <person name="Patil P.B."/>
            <person name="Ishihara H."/>
            <person name="Meyer D.F."/>
            <person name="Szurek B."/>
            <person name="Verdier V."/>
            <person name="Koebnik R."/>
            <person name="Dow J.M."/>
            <person name="Ryan R.P."/>
            <person name="Hirata H."/>
            <person name="Tsuyumu S."/>
            <person name="Won Lee S."/>
            <person name="Seo Y.S."/>
            <person name="Sriariyanum M."/>
            <person name="Ronald P.C."/>
            <person name="Sonti R.V."/>
            <person name="Van Sluys M.A."/>
            <person name="Leach J.E."/>
            <person name="White F.F."/>
            <person name="Bogdanove A.J."/>
        </authorList>
    </citation>
    <scope>NUCLEOTIDE SEQUENCE [LARGE SCALE GENOMIC DNA]</scope>
    <source>
        <strain evidence="1 2">PXO99A</strain>
    </source>
</reference>
<evidence type="ECO:0000313" key="1">
    <source>
        <dbReference type="EMBL" id="ACD58060.1"/>
    </source>
</evidence>
<accession>A0A0K0GIH3</accession>
<proteinExistence type="predicted"/>
<protein>
    <submittedName>
        <fullName evidence="1">Uncharacterized protein</fullName>
    </submittedName>
</protein>
<dbReference type="Proteomes" id="UP000001740">
    <property type="component" value="Chromosome"/>
</dbReference>
<evidence type="ECO:0000313" key="2">
    <source>
        <dbReference type="Proteomes" id="UP000001740"/>
    </source>
</evidence>
<organism evidence="1 2">
    <name type="scientific">Xanthomonas oryzae pv. oryzae (strain PXO99A)</name>
    <dbReference type="NCBI Taxonomy" id="360094"/>
    <lineage>
        <taxon>Bacteria</taxon>
        <taxon>Pseudomonadati</taxon>
        <taxon>Pseudomonadota</taxon>
        <taxon>Gammaproteobacteria</taxon>
        <taxon>Lysobacterales</taxon>
        <taxon>Lysobacteraceae</taxon>
        <taxon>Xanthomonas</taxon>
    </lineage>
</organism>
<dbReference type="KEGG" id="xop:PXO_04794"/>
<sequence length="59" mass="6739">MYLLACAGDLMAHLWHLNAETVFLNGMPAARMLRWFSSCGSRVGLFILVDTIERRMVRP</sequence>
<dbReference type="AlphaFoldDB" id="A0A0K0GIH3"/>